<name>A0ABY4NZ46_9PSEU</name>
<dbReference type="EMBL" id="CP091196">
    <property type="protein sequence ID" value="UQS25369.1"/>
    <property type="molecule type" value="Genomic_DNA"/>
</dbReference>
<keyword evidence="1" id="KW-0560">Oxidoreductase</keyword>
<dbReference type="Gene3D" id="3.50.50.60">
    <property type="entry name" value="FAD/NAD(P)-binding domain"/>
    <property type="match status" value="2"/>
</dbReference>
<dbReference type="PRINTS" id="PR00368">
    <property type="entry name" value="FADPNR"/>
</dbReference>
<feature type="compositionally biased region" description="Low complexity" evidence="2">
    <location>
        <begin position="511"/>
        <end position="521"/>
    </location>
</feature>
<feature type="compositionally biased region" description="Low complexity" evidence="2">
    <location>
        <begin position="533"/>
        <end position="553"/>
    </location>
</feature>
<keyword evidence="4" id="KW-1185">Reference proteome</keyword>
<dbReference type="PANTHER" id="PTHR43539">
    <property type="entry name" value="FLAVIN-BINDING MONOOXYGENASE-LIKE PROTEIN (AFU_ORTHOLOGUE AFUA_4G09220)"/>
    <property type="match status" value="1"/>
</dbReference>
<feature type="compositionally biased region" description="Polar residues" evidence="2">
    <location>
        <begin position="554"/>
        <end position="568"/>
    </location>
</feature>
<dbReference type="InterPro" id="IPR036188">
    <property type="entry name" value="FAD/NAD-bd_sf"/>
</dbReference>
<dbReference type="InterPro" id="IPR050982">
    <property type="entry name" value="Auxin_biosynth/cation_transpt"/>
</dbReference>
<dbReference type="PANTHER" id="PTHR43539:SF78">
    <property type="entry name" value="FLAVIN-CONTAINING MONOOXYGENASE"/>
    <property type="match status" value="1"/>
</dbReference>
<dbReference type="SUPFAM" id="SSF51905">
    <property type="entry name" value="FAD/NAD(P)-binding domain"/>
    <property type="match status" value="2"/>
</dbReference>
<accession>A0ABY4NZ46</accession>
<sequence>MEWAGMSELPVVVVGAGPIGLAAASEVLERGLEPVVLERGSQAGASVAQWNHVRLFSQWSELVDPAAGRLLEATGWEHPAAEDYPTGQEWVACYLAPLAAALGERVRFGAEVVGVARRGRDRVVDHGRDTEPLTVHVRHADGREELITARAVIDASGTWTNPNPLGGDGLPALGERAAADRITYQVPDLGDPVVRERFAGRHVAVAGSGHSALTALVALTAVAGTRISWILRRGSVGTTFGGGEADQLPARGALGLRAKEAVDAGLVQIVSGFRTEAVTRDEQGRLVLRSGDGRTVEAVDEVVVVTGFRPDLSWLSELRLELDATLQAPVALAPLIDPNVHSCGTVYPHGAKELAHPEPNVYLAGMKSYGRAPTFLAMTGYEQVRSIAAALAGDHEAAGRVELVLAETGVCGGAGLFVVSTDSGEELSAPIVIAATGAFTSPYRPALPGLDEFTGTVLHSGDYREPSPFAGQRIVVVGAANSAVQIAIDLAPHARVTLATRSATPPGNRSGGTCTSGSPSPDSTPCPSAPGCAPSRACPSRTRAATAPRSTPAHQTSAGCSPPSTATP</sequence>
<protein>
    <submittedName>
        <fullName evidence="3">NAD(P)-binding domain-containing protein</fullName>
    </submittedName>
</protein>
<organism evidence="3 4">
    <name type="scientific">Amycolatopsis thermalba</name>
    <dbReference type="NCBI Taxonomy" id="944492"/>
    <lineage>
        <taxon>Bacteria</taxon>
        <taxon>Bacillati</taxon>
        <taxon>Actinomycetota</taxon>
        <taxon>Actinomycetes</taxon>
        <taxon>Pseudonocardiales</taxon>
        <taxon>Pseudonocardiaceae</taxon>
        <taxon>Amycolatopsis</taxon>
    </lineage>
</organism>
<feature type="region of interest" description="Disordered" evidence="2">
    <location>
        <begin position="500"/>
        <end position="568"/>
    </location>
</feature>
<reference evidence="3" key="1">
    <citation type="submission" date="2022-01" db="EMBL/GenBank/DDBJ databases">
        <title>PSI-footprinting approach for the identification of protein synthesis inhibitor producers.</title>
        <authorList>
            <person name="Handel F."/>
            <person name="Kulik A."/>
            <person name="Wex K.W."/>
            <person name="Berscheid A."/>
            <person name="Saur J.S."/>
            <person name="Winkler A."/>
            <person name="Wibberg D."/>
            <person name="Kalinowski J."/>
            <person name="Broetz-Oesterhelt H."/>
            <person name="Mast Y."/>
        </authorList>
    </citation>
    <scope>NUCLEOTIDE SEQUENCE</scope>
    <source>
        <strain evidence="3">KNN 49.3e</strain>
    </source>
</reference>
<proteinExistence type="predicted"/>
<dbReference type="Proteomes" id="UP000830158">
    <property type="component" value="Chromosome"/>
</dbReference>
<evidence type="ECO:0000256" key="1">
    <source>
        <dbReference type="ARBA" id="ARBA00023002"/>
    </source>
</evidence>
<evidence type="ECO:0000313" key="4">
    <source>
        <dbReference type="Proteomes" id="UP000830158"/>
    </source>
</evidence>
<dbReference type="Pfam" id="PF13738">
    <property type="entry name" value="Pyr_redox_3"/>
    <property type="match status" value="2"/>
</dbReference>
<dbReference type="PRINTS" id="PR00411">
    <property type="entry name" value="PNDRDTASEI"/>
</dbReference>
<evidence type="ECO:0000256" key="2">
    <source>
        <dbReference type="SAM" id="MobiDB-lite"/>
    </source>
</evidence>
<evidence type="ECO:0000313" key="3">
    <source>
        <dbReference type="EMBL" id="UQS25369.1"/>
    </source>
</evidence>
<gene>
    <name evidence="3" type="ORF">L1857_22445</name>
</gene>